<dbReference type="InterPro" id="IPR051332">
    <property type="entry name" value="Fosfomycin_Res_Enzymes"/>
</dbReference>
<dbReference type="AlphaFoldDB" id="A0A1H5U8R0"/>
<keyword evidence="2" id="KW-0456">Lyase</keyword>
<accession>A0A1H5U8R0</accession>
<dbReference type="Pfam" id="PF00903">
    <property type="entry name" value="Glyoxalase"/>
    <property type="match status" value="1"/>
</dbReference>
<organism evidence="2 3">
    <name type="scientific">Xylanibacter ruminicola</name>
    <name type="common">Prevotella ruminicola</name>
    <dbReference type="NCBI Taxonomy" id="839"/>
    <lineage>
        <taxon>Bacteria</taxon>
        <taxon>Pseudomonadati</taxon>
        <taxon>Bacteroidota</taxon>
        <taxon>Bacteroidia</taxon>
        <taxon>Bacteroidales</taxon>
        <taxon>Prevotellaceae</taxon>
        <taxon>Xylanibacter</taxon>
    </lineage>
</organism>
<dbReference type="GO" id="GO:0016829">
    <property type="term" value="F:lyase activity"/>
    <property type="evidence" value="ECO:0007669"/>
    <property type="project" value="UniProtKB-KW"/>
</dbReference>
<evidence type="ECO:0000259" key="1">
    <source>
        <dbReference type="PROSITE" id="PS51819"/>
    </source>
</evidence>
<dbReference type="PANTHER" id="PTHR36113">
    <property type="entry name" value="LYASE, PUTATIVE-RELATED-RELATED"/>
    <property type="match status" value="1"/>
</dbReference>
<dbReference type="Gene3D" id="3.10.180.10">
    <property type="entry name" value="2,3-Dihydroxybiphenyl 1,2-Dioxygenase, domain 1"/>
    <property type="match status" value="1"/>
</dbReference>
<dbReference type="PANTHER" id="PTHR36113:SF1">
    <property type="entry name" value="GLYOXALASE_BLEOMYCIN RESISTANCE PROTEIN_DIOXYGENASE"/>
    <property type="match status" value="1"/>
</dbReference>
<feature type="domain" description="VOC" evidence="1">
    <location>
        <begin position="2"/>
        <end position="128"/>
    </location>
</feature>
<dbReference type="InterPro" id="IPR004360">
    <property type="entry name" value="Glyas_Fos-R_dOase_dom"/>
</dbReference>
<name>A0A1H5U8R0_XYLRU</name>
<proteinExistence type="predicted"/>
<dbReference type="InterPro" id="IPR029068">
    <property type="entry name" value="Glyas_Bleomycin-R_OHBP_Dase"/>
</dbReference>
<dbReference type="PROSITE" id="PS51819">
    <property type="entry name" value="VOC"/>
    <property type="match status" value="1"/>
</dbReference>
<dbReference type="Proteomes" id="UP000236735">
    <property type="component" value="Unassembled WGS sequence"/>
</dbReference>
<sequence length="128" mass="14483">MRIEHIALFCKNLEQMRQFFLDYFKAVSNEQYHNPRTGLRTYILTFPNGGARLELMQQPNTINADPSKPNIGFIHISFALGNKETVDAKTIELRDAGYQVISGPRTTGDGYYESCILGPEGIQIEITI</sequence>
<dbReference type="SUPFAM" id="SSF54593">
    <property type="entry name" value="Glyoxalase/Bleomycin resistance protein/Dihydroxybiphenyl dioxygenase"/>
    <property type="match status" value="1"/>
</dbReference>
<gene>
    <name evidence="2" type="ORF">SAMN05216354_1313</name>
</gene>
<dbReference type="RefSeq" id="WP_091765713.1">
    <property type="nucleotide sequence ID" value="NZ_FNUV01000003.1"/>
</dbReference>
<evidence type="ECO:0000313" key="3">
    <source>
        <dbReference type="Proteomes" id="UP000236735"/>
    </source>
</evidence>
<protein>
    <submittedName>
        <fullName evidence="2">Lactoylglutathione lyase</fullName>
    </submittedName>
</protein>
<reference evidence="2 3" key="1">
    <citation type="submission" date="2016-10" db="EMBL/GenBank/DDBJ databases">
        <authorList>
            <person name="de Groot N.N."/>
        </authorList>
    </citation>
    <scope>NUCLEOTIDE SEQUENCE [LARGE SCALE GENOMIC DNA]</scope>
    <source>
        <strain evidence="2 3">AR32</strain>
    </source>
</reference>
<dbReference type="InterPro" id="IPR037523">
    <property type="entry name" value="VOC_core"/>
</dbReference>
<dbReference type="EMBL" id="FNUV01000003">
    <property type="protein sequence ID" value="SEF71436.1"/>
    <property type="molecule type" value="Genomic_DNA"/>
</dbReference>
<evidence type="ECO:0000313" key="2">
    <source>
        <dbReference type="EMBL" id="SEF71436.1"/>
    </source>
</evidence>